<feature type="region of interest" description="Disordered" evidence="8">
    <location>
        <begin position="142"/>
        <end position="377"/>
    </location>
</feature>
<evidence type="ECO:0000256" key="4">
    <source>
        <dbReference type="ARBA" id="ARBA00022771"/>
    </source>
</evidence>
<evidence type="ECO:0000256" key="5">
    <source>
        <dbReference type="ARBA" id="ARBA00022833"/>
    </source>
</evidence>
<sequence length="643" mass="71017">MDSFNPPQDQRNGANMSPQTVEQNENLAALGQPRTHTGTAFWQQWAGDDPWNPLAFGTPSDGQARSQLLETANFQYHDYRSKPLISECDTNPEDSTYGSRLTHSIGNPSTYGEDIDPDLQALEPQNPDDRLVNASLETLQLHCQPPTDDPQLYPADDSPQLYPAEWTRPPPPASVATAPVGRERRPTPSQDLEGIGGSAIAYLKAQEQSSSSIHPSASLSFRGPYGDRRASQPLPSISSLSRGPSSISFDRDASSLATVREGDENYIQPGILSGPGSLPPHPWPASAASEEDAPGDDITASESEQQDDTAPEAMGGVQKSGTSHTEISSASEDLTSQQPDVRMADTDEAEATPRAILSQADLSESSSSTSPEKTYELLDRIPKELIADYLRKHSMGNRDGTPNPDLTSNKSQTHSHKCSDCPKTFHRLCELKKHKKRHSKPYGCTFADCKKKFGSKNDWKRHESIQHYQLETWTCDCTKPGSAEPCGKICYRRESFRSHLAKEHPTLDPQKLEEKIDSCRKGRHCDTYFWCGFCLSTVNIKVVNNSWAKRFDHIDDHFSGRGGPKKHISEWIHEKDRHAASTASQETGSGSSSGSSTSDPKSPRTFASQDNNSENHHVQKMVYMWACVSERLDLVDDPRANKD</sequence>
<organism evidence="10 11">
    <name type="scientific">Fusarium acuminatum</name>
    <dbReference type="NCBI Taxonomy" id="5515"/>
    <lineage>
        <taxon>Eukaryota</taxon>
        <taxon>Fungi</taxon>
        <taxon>Dikarya</taxon>
        <taxon>Ascomycota</taxon>
        <taxon>Pezizomycotina</taxon>
        <taxon>Sordariomycetes</taxon>
        <taxon>Hypocreomycetidae</taxon>
        <taxon>Hypocreales</taxon>
        <taxon>Nectriaceae</taxon>
        <taxon>Fusarium</taxon>
        <taxon>Fusarium tricinctum species complex</taxon>
    </lineage>
</organism>
<dbReference type="PROSITE" id="PS50157">
    <property type="entry name" value="ZINC_FINGER_C2H2_2"/>
    <property type="match status" value="2"/>
</dbReference>
<feature type="region of interest" description="Disordered" evidence="8">
    <location>
        <begin position="393"/>
        <end position="413"/>
    </location>
</feature>
<feature type="compositionally biased region" description="Low complexity" evidence="8">
    <location>
        <begin position="580"/>
        <end position="598"/>
    </location>
</feature>
<proteinExistence type="predicted"/>
<dbReference type="EMBL" id="CP151261">
    <property type="protein sequence ID" value="WZH43688.1"/>
    <property type="molecule type" value="Genomic_DNA"/>
</dbReference>
<dbReference type="PANTHER" id="PTHR16515:SF49">
    <property type="entry name" value="GASTRULA ZINC FINGER PROTEIN XLCGF49.1-LIKE-RELATED"/>
    <property type="match status" value="1"/>
</dbReference>
<comment type="subcellular location">
    <subcellularLocation>
        <location evidence="1">Nucleus</location>
    </subcellularLocation>
</comment>
<keyword evidence="4 7" id="KW-0863">Zinc-finger</keyword>
<keyword evidence="5" id="KW-0862">Zinc</keyword>
<dbReference type="PROSITE" id="PS00028">
    <property type="entry name" value="ZINC_FINGER_C2H2_1"/>
    <property type="match status" value="2"/>
</dbReference>
<accession>A0ABZ2WV91</accession>
<feature type="compositionally biased region" description="Polar residues" evidence="8">
    <location>
        <begin position="93"/>
        <end position="110"/>
    </location>
</feature>
<evidence type="ECO:0000256" key="6">
    <source>
        <dbReference type="ARBA" id="ARBA00023242"/>
    </source>
</evidence>
<feature type="compositionally biased region" description="Low complexity" evidence="8">
    <location>
        <begin position="233"/>
        <end position="248"/>
    </location>
</feature>
<dbReference type="Gene3D" id="3.30.160.60">
    <property type="entry name" value="Classic Zinc Finger"/>
    <property type="match status" value="1"/>
</dbReference>
<keyword evidence="2" id="KW-0479">Metal-binding</keyword>
<feature type="region of interest" description="Disordered" evidence="8">
    <location>
        <begin position="575"/>
        <end position="615"/>
    </location>
</feature>
<feature type="compositionally biased region" description="Polar residues" evidence="8">
    <location>
        <begin position="319"/>
        <end position="339"/>
    </location>
</feature>
<feature type="compositionally biased region" description="Low complexity" evidence="8">
    <location>
        <begin position="209"/>
        <end position="220"/>
    </location>
</feature>
<evidence type="ECO:0000256" key="2">
    <source>
        <dbReference type="ARBA" id="ARBA00022723"/>
    </source>
</evidence>
<dbReference type="InterPro" id="IPR036236">
    <property type="entry name" value="Znf_C2H2_sf"/>
</dbReference>
<evidence type="ECO:0000256" key="3">
    <source>
        <dbReference type="ARBA" id="ARBA00022737"/>
    </source>
</evidence>
<dbReference type="InterPro" id="IPR013087">
    <property type="entry name" value="Znf_C2H2_type"/>
</dbReference>
<keyword evidence="11" id="KW-1185">Reference proteome</keyword>
<gene>
    <name evidence="10" type="ORF">QYS62_004698</name>
</gene>
<evidence type="ECO:0000256" key="1">
    <source>
        <dbReference type="ARBA" id="ARBA00004123"/>
    </source>
</evidence>
<feature type="domain" description="C2H2-type" evidence="9">
    <location>
        <begin position="442"/>
        <end position="472"/>
    </location>
</feature>
<reference evidence="10 11" key="1">
    <citation type="submission" date="2024-04" db="EMBL/GenBank/DDBJ databases">
        <title>Complete genome sequence of Fusarium acuminatum.</title>
        <authorList>
            <person name="Lan B."/>
        </authorList>
    </citation>
    <scope>NUCLEOTIDE SEQUENCE [LARGE SCALE GENOMIC DNA]</scope>
    <source>
        <strain evidence="10">1A</strain>
    </source>
</reference>
<dbReference type="InterPro" id="IPR050331">
    <property type="entry name" value="Zinc_finger"/>
</dbReference>
<dbReference type="SMART" id="SM00355">
    <property type="entry name" value="ZnF_C2H2"/>
    <property type="match status" value="3"/>
</dbReference>
<dbReference type="SUPFAM" id="SSF57667">
    <property type="entry name" value="beta-beta-alpha zinc fingers"/>
    <property type="match status" value="1"/>
</dbReference>
<feature type="region of interest" description="Disordered" evidence="8">
    <location>
        <begin position="80"/>
        <end position="127"/>
    </location>
</feature>
<evidence type="ECO:0000259" key="9">
    <source>
        <dbReference type="PROSITE" id="PS50157"/>
    </source>
</evidence>
<evidence type="ECO:0000256" key="7">
    <source>
        <dbReference type="PROSITE-ProRule" id="PRU00042"/>
    </source>
</evidence>
<feature type="compositionally biased region" description="Polar residues" evidence="8">
    <location>
        <begin position="1"/>
        <end position="26"/>
    </location>
</feature>
<evidence type="ECO:0000313" key="10">
    <source>
        <dbReference type="EMBL" id="WZH43688.1"/>
    </source>
</evidence>
<name>A0ABZ2WV91_9HYPO</name>
<evidence type="ECO:0000313" key="11">
    <source>
        <dbReference type="Proteomes" id="UP001489902"/>
    </source>
</evidence>
<evidence type="ECO:0000256" key="8">
    <source>
        <dbReference type="SAM" id="MobiDB-lite"/>
    </source>
</evidence>
<dbReference type="Proteomes" id="UP001489902">
    <property type="component" value="Chromosome 2"/>
</dbReference>
<feature type="domain" description="C2H2-type" evidence="9">
    <location>
        <begin position="416"/>
        <end position="443"/>
    </location>
</feature>
<dbReference type="PANTHER" id="PTHR16515">
    <property type="entry name" value="PR DOMAIN ZINC FINGER PROTEIN"/>
    <property type="match status" value="1"/>
</dbReference>
<keyword evidence="6" id="KW-0539">Nucleus</keyword>
<feature type="region of interest" description="Disordered" evidence="8">
    <location>
        <begin position="1"/>
        <end position="64"/>
    </location>
</feature>
<keyword evidence="3" id="KW-0677">Repeat</keyword>
<protein>
    <recommendedName>
        <fullName evidence="9">C2H2-type domain-containing protein</fullName>
    </recommendedName>
</protein>